<evidence type="ECO:0000256" key="2">
    <source>
        <dbReference type="ARBA" id="ARBA00009810"/>
    </source>
</evidence>
<gene>
    <name evidence="14" type="ORF">NSMM_500004</name>
</gene>
<dbReference type="AlphaFoldDB" id="A0A1G5SG87"/>
<evidence type="ECO:0000313" key="14">
    <source>
        <dbReference type="EMBL" id="SCZ86204.1"/>
    </source>
</evidence>
<dbReference type="GO" id="GO:0044718">
    <property type="term" value="P:siderophore transmembrane transport"/>
    <property type="evidence" value="ECO:0007669"/>
    <property type="project" value="TreeGrafter"/>
</dbReference>
<dbReference type="Pfam" id="PF00593">
    <property type="entry name" value="TonB_dep_Rec_b-barrel"/>
    <property type="match status" value="1"/>
</dbReference>
<dbReference type="GO" id="GO:0015344">
    <property type="term" value="F:siderophore uptake transmembrane transporter activity"/>
    <property type="evidence" value="ECO:0007669"/>
    <property type="project" value="TreeGrafter"/>
</dbReference>
<proteinExistence type="inferred from homology"/>
<dbReference type="Gene3D" id="2.40.170.20">
    <property type="entry name" value="TonB-dependent receptor, beta-barrel domain"/>
    <property type="match status" value="1"/>
</dbReference>
<protein>
    <submittedName>
        <fullName evidence="14">TonB-dependent receptor</fullName>
    </submittedName>
</protein>
<dbReference type="CDD" id="cd01347">
    <property type="entry name" value="ligand_gated_channel"/>
    <property type="match status" value="1"/>
</dbReference>
<evidence type="ECO:0000259" key="13">
    <source>
        <dbReference type="Pfam" id="PF07715"/>
    </source>
</evidence>
<evidence type="ECO:0000256" key="4">
    <source>
        <dbReference type="ARBA" id="ARBA00022452"/>
    </source>
</evidence>
<evidence type="ECO:0000259" key="12">
    <source>
        <dbReference type="Pfam" id="PF00593"/>
    </source>
</evidence>
<evidence type="ECO:0000256" key="5">
    <source>
        <dbReference type="ARBA" id="ARBA00022692"/>
    </source>
</evidence>
<dbReference type="InterPro" id="IPR000531">
    <property type="entry name" value="Beta-barrel_TonB"/>
</dbReference>
<keyword evidence="3 10" id="KW-0813">Transport</keyword>
<dbReference type="RefSeq" id="WP_090287096.1">
    <property type="nucleotide sequence ID" value="NZ_FMWO01000059.1"/>
</dbReference>
<dbReference type="InterPro" id="IPR037066">
    <property type="entry name" value="Plug_dom_sf"/>
</dbReference>
<dbReference type="EMBL" id="FMWO01000059">
    <property type="protein sequence ID" value="SCZ86204.1"/>
    <property type="molecule type" value="Genomic_DNA"/>
</dbReference>
<keyword evidence="9 10" id="KW-0998">Cell outer membrane</keyword>
<dbReference type="Gene3D" id="2.170.130.10">
    <property type="entry name" value="TonB-dependent receptor, plug domain"/>
    <property type="match status" value="1"/>
</dbReference>
<keyword evidence="15" id="KW-1185">Reference proteome</keyword>
<dbReference type="SUPFAM" id="SSF56935">
    <property type="entry name" value="Porins"/>
    <property type="match status" value="1"/>
</dbReference>
<evidence type="ECO:0000313" key="15">
    <source>
        <dbReference type="Proteomes" id="UP000198729"/>
    </source>
</evidence>
<keyword evidence="5 10" id="KW-0812">Transmembrane</keyword>
<dbReference type="GO" id="GO:0009279">
    <property type="term" value="C:cell outer membrane"/>
    <property type="evidence" value="ECO:0007669"/>
    <property type="project" value="UniProtKB-SubCell"/>
</dbReference>
<dbReference type="PANTHER" id="PTHR30069:SF42">
    <property type="entry name" value="FERRIC AEROBACTIN RECEPTOR"/>
    <property type="match status" value="1"/>
</dbReference>
<dbReference type="InterPro" id="IPR036942">
    <property type="entry name" value="Beta-barrel_TonB_sf"/>
</dbReference>
<sequence>MTTKLYLVHQWRTILATHLSFIGCLLPSYILAQNASDGSVSMEPVVVTATRTETSVSEMTRSVTVITHEEIQQQSGLSRNLGEVLAKTVPGLGPGTEALSTFGQTLRGRDYLVLIDGIPQSTALRSSSRDLNTIDVDAIERIEVVRGGTAAYGFGAAGGLVHIITKNPSKKLLDGHSKAGMRFSTQHFDDSIRWETTHRVSGTRDNVDYLLSGTYGQSGGFFDSGGHRIAPDPIGVQGGLADTNNYNILGKLGYNFDNNRQRVQVTVDHFNIKQDTKYTFGLGDPAKGIRTPAVRGRTNVFDPGTENTIVGLDYINRDFFGSRVALKGYYGDLTARFAKFPGFAQTEVQTEKFGSRLTIDTPLKIKNYDFSLVWGVDYLRDKAVQKGLDGPTVVPYMKQDAFAGFMELELPLSTIGLVRGGFRHEDITVDVSDIVNRGGSFVESGKLNYGKTLFNGSAVFYLTDFLDLFGSFNQSFSVADIGRAIRDANASITSASQLESEAQKVDSYEVGLRANKGPVQASVAGFYSSSNNGTTFNRDLSIVKQPERIWGVEGALSYRINKQWNTGGTVSWAEGEVDLDDNGSFEEDLPSTRISPVKLSGFLEYSPKTWWHNRVQVLYVGDRSSNSTQFGGADVNDYTIVDLTTRVAVGPGHLTVAVNNLLNENYFTLVSQASVSPFGFAKGPGRIVGINYAFNW</sequence>
<evidence type="ECO:0000256" key="1">
    <source>
        <dbReference type="ARBA" id="ARBA00004571"/>
    </source>
</evidence>
<feature type="domain" description="TonB-dependent receptor-like beta-barrel" evidence="12">
    <location>
        <begin position="256"/>
        <end position="661"/>
    </location>
</feature>
<accession>A0A1G5SG87</accession>
<dbReference type="PROSITE" id="PS51257">
    <property type="entry name" value="PROKAR_LIPOPROTEIN"/>
    <property type="match status" value="1"/>
</dbReference>
<feature type="domain" description="TonB-dependent receptor plug" evidence="13">
    <location>
        <begin position="56"/>
        <end position="159"/>
    </location>
</feature>
<keyword evidence="7 10" id="KW-0472">Membrane</keyword>
<evidence type="ECO:0000256" key="10">
    <source>
        <dbReference type="PROSITE-ProRule" id="PRU01360"/>
    </source>
</evidence>
<evidence type="ECO:0000256" key="11">
    <source>
        <dbReference type="RuleBase" id="RU003357"/>
    </source>
</evidence>
<dbReference type="Pfam" id="PF07715">
    <property type="entry name" value="Plug"/>
    <property type="match status" value="1"/>
</dbReference>
<dbReference type="Proteomes" id="UP000198729">
    <property type="component" value="Unassembled WGS sequence"/>
</dbReference>
<reference evidence="14 15" key="1">
    <citation type="submission" date="2016-10" db="EMBL/GenBank/DDBJ databases">
        <authorList>
            <person name="de Groot N.N."/>
        </authorList>
    </citation>
    <scope>NUCLEOTIDE SEQUENCE [LARGE SCALE GENOMIC DNA]</scope>
    <source>
        <strain evidence="14">1</strain>
    </source>
</reference>
<comment type="subcellular location">
    <subcellularLocation>
        <location evidence="1 10">Cell outer membrane</location>
        <topology evidence="1 10">Multi-pass membrane protein</topology>
    </subcellularLocation>
</comment>
<keyword evidence="6 11" id="KW-0798">TonB box</keyword>
<organism evidence="14 15">
    <name type="scientific">Nitrosomonas mobilis</name>
    <dbReference type="NCBI Taxonomy" id="51642"/>
    <lineage>
        <taxon>Bacteria</taxon>
        <taxon>Pseudomonadati</taxon>
        <taxon>Pseudomonadota</taxon>
        <taxon>Betaproteobacteria</taxon>
        <taxon>Nitrosomonadales</taxon>
        <taxon>Nitrosomonadaceae</taxon>
        <taxon>Nitrosomonas</taxon>
    </lineage>
</organism>
<dbReference type="STRING" id="51642.NSMM_500004"/>
<evidence type="ECO:0000256" key="6">
    <source>
        <dbReference type="ARBA" id="ARBA00023077"/>
    </source>
</evidence>
<name>A0A1G5SG87_9PROT</name>
<evidence type="ECO:0000256" key="3">
    <source>
        <dbReference type="ARBA" id="ARBA00022448"/>
    </source>
</evidence>
<comment type="similarity">
    <text evidence="2 10 11">Belongs to the TonB-dependent receptor family.</text>
</comment>
<dbReference type="PANTHER" id="PTHR30069">
    <property type="entry name" value="TONB-DEPENDENT OUTER MEMBRANE RECEPTOR"/>
    <property type="match status" value="1"/>
</dbReference>
<keyword evidence="4 10" id="KW-1134">Transmembrane beta strand</keyword>
<evidence type="ECO:0000256" key="7">
    <source>
        <dbReference type="ARBA" id="ARBA00023136"/>
    </source>
</evidence>
<evidence type="ECO:0000256" key="8">
    <source>
        <dbReference type="ARBA" id="ARBA00023170"/>
    </source>
</evidence>
<dbReference type="OrthoDB" id="8670144at2"/>
<dbReference type="InterPro" id="IPR012910">
    <property type="entry name" value="Plug_dom"/>
</dbReference>
<dbReference type="PROSITE" id="PS52016">
    <property type="entry name" value="TONB_DEPENDENT_REC_3"/>
    <property type="match status" value="1"/>
</dbReference>
<dbReference type="InterPro" id="IPR039426">
    <property type="entry name" value="TonB-dep_rcpt-like"/>
</dbReference>
<evidence type="ECO:0000256" key="9">
    <source>
        <dbReference type="ARBA" id="ARBA00023237"/>
    </source>
</evidence>
<keyword evidence="8 14" id="KW-0675">Receptor</keyword>